<dbReference type="RefSeq" id="WP_380082359.1">
    <property type="nucleotide sequence ID" value="NZ_JBHSWD010000001.1"/>
</dbReference>
<gene>
    <name evidence="1" type="ORF">ACFP81_04565</name>
</gene>
<dbReference type="SUPFAM" id="SSF101386">
    <property type="entry name" value="all-alpha NTP pyrophosphatases"/>
    <property type="match status" value="1"/>
</dbReference>
<dbReference type="Pfam" id="PF01503">
    <property type="entry name" value="PRA-PH"/>
    <property type="match status" value="1"/>
</dbReference>
<accession>A0ABW1YAW7</accession>
<reference evidence="2" key="1">
    <citation type="journal article" date="2019" name="Int. J. Syst. Evol. Microbiol.">
        <title>The Global Catalogue of Microorganisms (GCM) 10K type strain sequencing project: providing services to taxonomists for standard genome sequencing and annotation.</title>
        <authorList>
            <consortium name="The Broad Institute Genomics Platform"/>
            <consortium name="The Broad Institute Genome Sequencing Center for Infectious Disease"/>
            <person name="Wu L."/>
            <person name="Ma J."/>
        </authorList>
    </citation>
    <scope>NUCLEOTIDE SEQUENCE [LARGE SCALE GENOMIC DNA]</scope>
    <source>
        <strain evidence="2">CGMCC 1.15772</strain>
    </source>
</reference>
<organism evidence="1 2">
    <name type="scientific">Deinococcus lacus</name>
    <dbReference type="NCBI Taxonomy" id="392561"/>
    <lineage>
        <taxon>Bacteria</taxon>
        <taxon>Thermotogati</taxon>
        <taxon>Deinococcota</taxon>
        <taxon>Deinococci</taxon>
        <taxon>Deinococcales</taxon>
        <taxon>Deinococcaceae</taxon>
        <taxon>Deinococcus</taxon>
    </lineage>
</organism>
<name>A0ABW1YAW7_9DEIO</name>
<protein>
    <recommendedName>
        <fullName evidence="3">Phosphoribosyl-ATP pyrophosphohydrolase</fullName>
    </recommendedName>
</protein>
<evidence type="ECO:0000313" key="1">
    <source>
        <dbReference type="EMBL" id="MFC6591358.1"/>
    </source>
</evidence>
<evidence type="ECO:0008006" key="3">
    <source>
        <dbReference type="Google" id="ProtNLM"/>
    </source>
</evidence>
<dbReference type="InterPro" id="IPR023292">
    <property type="entry name" value="NTP_PyroPHydrolase-like_dom_sf"/>
</dbReference>
<comment type="caution">
    <text evidence="1">The sequence shown here is derived from an EMBL/GenBank/DDBJ whole genome shotgun (WGS) entry which is preliminary data.</text>
</comment>
<dbReference type="InterPro" id="IPR021130">
    <property type="entry name" value="PRib-ATP_PPHydrolase-like"/>
</dbReference>
<sequence>MTAEMPADPSASVPKSNAQRLREFHRAIGEALPLRPTLPGLDRLAMRRTLIAEEWGEVGEELDLLEARLRSGEATDPAAELTRLAHELTDLLYVTYGTLDLLGIDADAVFAEVHRANLTKAGGPRRADGKQLKPEGWKAADVAGVIRQQAAGQAGRG</sequence>
<keyword evidence="2" id="KW-1185">Reference proteome</keyword>
<evidence type="ECO:0000313" key="2">
    <source>
        <dbReference type="Proteomes" id="UP001596297"/>
    </source>
</evidence>
<proteinExistence type="predicted"/>
<dbReference type="Gene3D" id="1.10.3420.10">
    <property type="entry name" value="putative ntp pyrophosphohydrolase like domain"/>
    <property type="match status" value="1"/>
</dbReference>
<dbReference type="EMBL" id="JBHSWD010000001">
    <property type="protein sequence ID" value="MFC6591358.1"/>
    <property type="molecule type" value="Genomic_DNA"/>
</dbReference>
<dbReference type="Proteomes" id="UP001596297">
    <property type="component" value="Unassembled WGS sequence"/>
</dbReference>